<name>A0A080N347_9BIFI</name>
<gene>
    <name evidence="1" type="ORF">BBOMB_0908</name>
</gene>
<dbReference type="AlphaFoldDB" id="A0A080N347"/>
<dbReference type="Proteomes" id="UP000028730">
    <property type="component" value="Unassembled WGS sequence"/>
</dbReference>
<organism evidence="1 2">
    <name type="scientific">Bifidobacterium bombi DSM 19703</name>
    <dbReference type="NCBI Taxonomy" id="1341695"/>
    <lineage>
        <taxon>Bacteria</taxon>
        <taxon>Bacillati</taxon>
        <taxon>Actinomycetota</taxon>
        <taxon>Actinomycetes</taxon>
        <taxon>Bifidobacteriales</taxon>
        <taxon>Bifidobacteriaceae</taxon>
        <taxon>Bifidobacterium</taxon>
    </lineage>
</organism>
<accession>A0A080N347</accession>
<proteinExistence type="predicted"/>
<reference evidence="1 2" key="1">
    <citation type="journal article" date="2014" name="Appl. Environ. Microbiol.">
        <title>Genomic encyclopedia of type strains of the genus Bifidobacterium.</title>
        <authorList>
            <person name="Milani C."/>
            <person name="Lugli G.A."/>
            <person name="Duranti S."/>
            <person name="Turroni F."/>
            <person name="Bottacini F."/>
            <person name="Mangifesta M."/>
            <person name="Sanchez B."/>
            <person name="Viappiani A."/>
            <person name="Mancabelli L."/>
            <person name="Taminiau B."/>
            <person name="Delcenserie V."/>
            <person name="Barrangou R."/>
            <person name="Margolles A."/>
            <person name="van Sinderen D."/>
            <person name="Ventura M."/>
        </authorList>
    </citation>
    <scope>NUCLEOTIDE SEQUENCE [LARGE SCALE GENOMIC DNA]</scope>
    <source>
        <strain evidence="1 2">DSM 19703</strain>
    </source>
</reference>
<evidence type="ECO:0000313" key="1">
    <source>
        <dbReference type="EMBL" id="KFF31533.1"/>
    </source>
</evidence>
<comment type="caution">
    <text evidence="1">The sequence shown here is derived from an EMBL/GenBank/DDBJ whole genome shotgun (WGS) entry which is preliminary data.</text>
</comment>
<protein>
    <submittedName>
        <fullName evidence="1">Uncharacterized protein</fullName>
    </submittedName>
</protein>
<dbReference type="EMBL" id="ATLK01000001">
    <property type="protein sequence ID" value="KFF31533.1"/>
    <property type="molecule type" value="Genomic_DNA"/>
</dbReference>
<evidence type="ECO:0000313" key="2">
    <source>
        <dbReference type="Proteomes" id="UP000028730"/>
    </source>
</evidence>
<keyword evidence="2" id="KW-1185">Reference proteome</keyword>
<sequence>MICFVKRELPHLLWIGSSSAIWISPLVVHYSQHGDFLDAVNFVNKAAAIKVSQIGNHDAFPVLADMN</sequence>